<evidence type="ECO:0000313" key="10">
    <source>
        <dbReference type="EnsemblMetazoa" id="XP_001943521.2"/>
    </source>
</evidence>
<accession>A0A8R2A0X7</accession>
<comment type="subcellular location">
    <subcellularLocation>
        <location evidence="1">Cell membrane</location>
        <topology evidence="1">Multi-pass membrane protein</topology>
    </subcellularLocation>
</comment>
<dbReference type="KEGG" id="api:100166904"/>
<dbReference type="InterPro" id="IPR005829">
    <property type="entry name" value="Sugar_transporter_CS"/>
</dbReference>
<dbReference type="InterPro" id="IPR020846">
    <property type="entry name" value="MFS_dom"/>
</dbReference>
<dbReference type="InterPro" id="IPR036259">
    <property type="entry name" value="MFS_trans_sf"/>
</dbReference>
<dbReference type="Pfam" id="PF00083">
    <property type="entry name" value="Sugar_tr"/>
    <property type="match status" value="1"/>
</dbReference>
<protein>
    <recommendedName>
        <fullName evidence="9">Major facilitator superfamily (MFS) profile domain-containing protein</fullName>
    </recommendedName>
</protein>
<dbReference type="PROSITE" id="PS00217">
    <property type="entry name" value="SUGAR_TRANSPORT_2"/>
    <property type="match status" value="1"/>
</dbReference>
<evidence type="ECO:0000313" key="11">
    <source>
        <dbReference type="Proteomes" id="UP000007819"/>
    </source>
</evidence>
<keyword evidence="3" id="KW-1003">Cell membrane</keyword>
<dbReference type="OrthoDB" id="6612291at2759"/>
<feature type="transmembrane region" description="Helical" evidence="8">
    <location>
        <begin position="342"/>
        <end position="363"/>
    </location>
</feature>
<feature type="transmembrane region" description="Helical" evidence="8">
    <location>
        <begin position="183"/>
        <end position="209"/>
    </location>
</feature>
<proteinExistence type="predicted"/>
<sequence>MPDVKEIQAQDSTRKYGPKATLAQCLATIAQSFLFIGLGMNLSISAIVIRDLYRNPNSEFSITITEASWYGSLLFIIHPVGCLLSGILQDKFGKKRCMILANVPSIFGWVLLYSAHSSVLLCASTLLMGFSTGFGAGSTSSYVGEISEPRLRGSLGSLGSTAMRIGTLLMYILGLFFDWRTVALFSTFCPIMCICFVIFIPESPIWLIAKGRNDKAKKAMCWLRGWVEPEKINPEFLELVHYNQVSGTQGGKIDTDDNNKKFLSNLAQFKNPAVYRPLRLMLIIFFVSFVVSIFPTRPFITKIMKEVGLFDNQNESLVLLTGLTSIGCIIATVTVHRTGKRLLTLLTLSINTVLLLSFGAYIISVKAEYFSYSPLISLTFLCGIYFIGSCGISCIPWMILIEVFPNKSRGVATSASSGLAYIILFTLTKSYLIVEMYLSLEYTMILFGCVGVFGLIYFYFYFPETENKTLLEIEEFFVSTKNG</sequence>
<dbReference type="GO" id="GO:0005886">
    <property type="term" value="C:plasma membrane"/>
    <property type="evidence" value="ECO:0007669"/>
    <property type="project" value="UniProtKB-SubCell"/>
</dbReference>
<feature type="transmembrane region" description="Helical" evidence="8">
    <location>
        <begin position="155"/>
        <end position="177"/>
    </location>
</feature>
<dbReference type="SUPFAM" id="SSF103473">
    <property type="entry name" value="MFS general substrate transporter"/>
    <property type="match status" value="1"/>
</dbReference>
<reference evidence="10" key="2">
    <citation type="submission" date="2022-06" db="UniProtKB">
        <authorList>
            <consortium name="EnsemblMetazoa"/>
        </authorList>
    </citation>
    <scope>IDENTIFICATION</scope>
</reference>
<keyword evidence="4" id="KW-0762">Sugar transport</keyword>
<keyword evidence="2" id="KW-0813">Transport</keyword>
<dbReference type="GO" id="GO:0022857">
    <property type="term" value="F:transmembrane transporter activity"/>
    <property type="evidence" value="ECO:0007669"/>
    <property type="project" value="InterPro"/>
</dbReference>
<feature type="transmembrane region" description="Helical" evidence="8">
    <location>
        <begin position="316"/>
        <end position="335"/>
    </location>
</feature>
<feature type="transmembrane region" description="Helical" evidence="8">
    <location>
        <begin position="97"/>
        <end position="115"/>
    </location>
</feature>
<keyword evidence="5 8" id="KW-0812">Transmembrane</keyword>
<name>A0A8R2A0X7_ACYPI</name>
<feature type="transmembrane region" description="Helical" evidence="8">
    <location>
        <begin position="69"/>
        <end position="88"/>
    </location>
</feature>
<evidence type="ECO:0000256" key="8">
    <source>
        <dbReference type="SAM" id="Phobius"/>
    </source>
</evidence>
<evidence type="ECO:0000256" key="2">
    <source>
        <dbReference type="ARBA" id="ARBA00022448"/>
    </source>
</evidence>
<dbReference type="FunFam" id="1.20.1250.20:FF:000218">
    <property type="entry name" value="facilitated trehalose transporter Tret1"/>
    <property type="match status" value="1"/>
</dbReference>
<feature type="domain" description="Major facilitator superfamily (MFS) profile" evidence="9">
    <location>
        <begin position="25"/>
        <end position="466"/>
    </location>
</feature>
<feature type="transmembrane region" description="Helical" evidence="8">
    <location>
        <begin position="444"/>
        <end position="462"/>
    </location>
</feature>
<feature type="transmembrane region" description="Helical" evidence="8">
    <location>
        <begin position="375"/>
        <end position="399"/>
    </location>
</feature>
<dbReference type="PANTHER" id="PTHR48021:SF39">
    <property type="entry name" value="MAJOR FACILITATOR SUPERFAMILY (MFS) PROFILE DOMAIN-CONTAINING PROTEIN"/>
    <property type="match status" value="1"/>
</dbReference>
<dbReference type="InterPro" id="IPR050549">
    <property type="entry name" value="MFS_Trehalose_Transporter"/>
</dbReference>
<evidence type="ECO:0000256" key="3">
    <source>
        <dbReference type="ARBA" id="ARBA00022475"/>
    </source>
</evidence>
<dbReference type="GeneID" id="100166904"/>
<dbReference type="PROSITE" id="PS50850">
    <property type="entry name" value="MFS"/>
    <property type="match status" value="1"/>
</dbReference>
<evidence type="ECO:0000259" key="9">
    <source>
        <dbReference type="PROSITE" id="PS50850"/>
    </source>
</evidence>
<dbReference type="PANTHER" id="PTHR48021">
    <property type="match status" value="1"/>
</dbReference>
<evidence type="ECO:0000256" key="7">
    <source>
        <dbReference type="ARBA" id="ARBA00023136"/>
    </source>
</evidence>
<evidence type="ECO:0000256" key="5">
    <source>
        <dbReference type="ARBA" id="ARBA00022692"/>
    </source>
</evidence>
<feature type="transmembrane region" description="Helical" evidence="8">
    <location>
        <begin position="411"/>
        <end position="432"/>
    </location>
</feature>
<evidence type="ECO:0000256" key="4">
    <source>
        <dbReference type="ARBA" id="ARBA00022597"/>
    </source>
</evidence>
<dbReference type="Gene3D" id="1.20.1250.20">
    <property type="entry name" value="MFS general substrate transporter like domains"/>
    <property type="match status" value="1"/>
</dbReference>
<reference evidence="11" key="1">
    <citation type="submission" date="2010-06" db="EMBL/GenBank/DDBJ databases">
        <authorList>
            <person name="Jiang H."/>
            <person name="Abraham K."/>
            <person name="Ali S."/>
            <person name="Alsbrooks S.L."/>
            <person name="Anim B.N."/>
            <person name="Anosike U.S."/>
            <person name="Attaway T."/>
            <person name="Bandaranaike D.P."/>
            <person name="Battles P.K."/>
            <person name="Bell S.N."/>
            <person name="Bell A.V."/>
            <person name="Beltran B."/>
            <person name="Bickham C."/>
            <person name="Bustamante Y."/>
            <person name="Caleb T."/>
            <person name="Canada A."/>
            <person name="Cardenas V."/>
            <person name="Carter K."/>
            <person name="Chacko J."/>
            <person name="Chandrabose M.N."/>
            <person name="Chavez D."/>
            <person name="Chavez A."/>
            <person name="Chen L."/>
            <person name="Chu H.-S."/>
            <person name="Claassen K.J."/>
            <person name="Cockrell R."/>
            <person name="Collins M."/>
            <person name="Cooper J.A."/>
            <person name="Cree A."/>
            <person name="Curry S.M."/>
            <person name="Da Y."/>
            <person name="Dao M.D."/>
            <person name="Das B."/>
            <person name="Davila M.-L."/>
            <person name="Davy-Carroll L."/>
            <person name="Denson S."/>
            <person name="Dinh H."/>
            <person name="Ebong V.E."/>
            <person name="Edwards J.R."/>
            <person name="Egan A."/>
            <person name="El-Daye J."/>
            <person name="Escobedo L."/>
            <person name="Fernandez S."/>
            <person name="Fernando P.R."/>
            <person name="Flagg N."/>
            <person name="Forbes L.D."/>
            <person name="Fowler R.G."/>
            <person name="Fu Q."/>
            <person name="Gabisi R.A."/>
            <person name="Ganer J."/>
            <person name="Garbino Pronczuk A."/>
            <person name="Garcia R.M."/>
            <person name="Garner T."/>
            <person name="Garrett T.E."/>
            <person name="Gonzalez D.A."/>
            <person name="Hamid H."/>
            <person name="Hawkins E.S."/>
            <person name="Hirani K."/>
            <person name="Hogues M.E."/>
            <person name="Hollins B."/>
            <person name="Hsiao C.-H."/>
            <person name="Jabil R."/>
            <person name="James M.L."/>
            <person name="Jhangiani S.N."/>
            <person name="Johnson B."/>
            <person name="Johnson Q."/>
            <person name="Joshi V."/>
            <person name="Kalu J.B."/>
            <person name="Kam C."/>
            <person name="Kashfia A."/>
            <person name="Keebler J."/>
            <person name="Kisamo H."/>
            <person name="Kovar C.L."/>
            <person name="Lago L.A."/>
            <person name="Lai C.-Y."/>
            <person name="Laidlaw J."/>
            <person name="Lara F."/>
            <person name="Le T.-K."/>
            <person name="Lee S.L."/>
            <person name="Legall F.H."/>
            <person name="Lemon S.J."/>
            <person name="Lewis L.R."/>
            <person name="Li B."/>
            <person name="Liu Y."/>
            <person name="Liu Y.-S."/>
            <person name="Lopez J."/>
            <person name="Lozado R.J."/>
            <person name="Lu J."/>
            <person name="Madu R.C."/>
            <person name="Maheshwari M."/>
            <person name="Maheshwari R."/>
            <person name="Malloy K."/>
            <person name="Martinez E."/>
            <person name="Mathew T."/>
            <person name="Mercado I.C."/>
            <person name="Mercado C."/>
            <person name="Meyer B."/>
            <person name="Montgomery K."/>
            <person name="Morgan M.B."/>
            <person name="Munidasa M."/>
            <person name="Nazareth L.V."/>
            <person name="Nelson J."/>
            <person name="Ng B.M."/>
            <person name="Nguyen N.B."/>
            <person name="Nguyen P.Q."/>
            <person name="Nguyen T."/>
            <person name="Obregon M."/>
            <person name="Okwuonu G.O."/>
            <person name="Onwere C.G."/>
            <person name="Orozco G."/>
            <person name="Parra A."/>
            <person name="Patel S."/>
            <person name="Patil S."/>
            <person name="Perez A."/>
            <person name="Perez Y."/>
            <person name="Pham C."/>
            <person name="Primus E.L."/>
            <person name="Pu L.-L."/>
            <person name="Puazo M."/>
            <person name="Qin X."/>
            <person name="Quiroz J.B."/>
            <person name="Reese J."/>
            <person name="Richards S."/>
            <person name="Rives C.M."/>
            <person name="Robberts R."/>
            <person name="Ruiz S.J."/>
            <person name="Ruiz M.J."/>
            <person name="Santibanez J."/>
            <person name="Schneider B.W."/>
            <person name="Sisson I."/>
            <person name="Smith M."/>
            <person name="Sodergren E."/>
            <person name="Song X.-Z."/>
            <person name="Song B.B."/>
            <person name="Summersgill H."/>
            <person name="Thelus R."/>
            <person name="Thornton R.D."/>
            <person name="Trejos Z.Y."/>
            <person name="Usmani K."/>
            <person name="Vattathil S."/>
            <person name="Villasana D."/>
            <person name="Walker D.L."/>
            <person name="Wang S."/>
            <person name="Wang K."/>
            <person name="White C.S."/>
            <person name="Williams A.C."/>
            <person name="Williamson J."/>
            <person name="Wilson K."/>
            <person name="Woghiren I.O."/>
            <person name="Woodworth J.R."/>
            <person name="Worley K.C."/>
            <person name="Wright R.A."/>
            <person name="Wu W."/>
            <person name="Young L."/>
            <person name="Zhang L."/>
            <person name="Zhang J."/>
            <person name="Zhu Y."/>
            <person name="Muzny D.M."/>
            <person name="Weinstock G."/>
            <person name="Gibbs R.A."/>
        </authorList>
    </citation>
    <scope>NUCLEOTIDE SEQUENCE [LARGE SCALE GENOMIC DNA]</scope>
    <source>
        <strain evidence="11">LSR1</strain>
    </source>
</reference>
<keyword evidence="6 8" id="KW-1133">Transmembrane helix</keyword>
<dbReference type="EnsemblMetazoa" id="XM_001943486.5">
    <property type="protein sequence ID" value="XP_001943521.2"/>
    <property type="gene ID" value="LOC100166904"/>
</dbReference>
<evidence type="ECO:0000256" key="6">
    <source>
        <dbReference type="ARBA" id="ARBA00022989"/>
    </source>
</evidence>
<evidence type="ECO:0000256" key="1">
    <source>
        <dbReference type="ARBA" id="ARBA00004651"/>
    </source>
</evidence>
<dbReference type="InterPro" id="IPR005828">
    <property type="entry name" value="MFS_sugar_transport-like"/>
</dbReference>
<feature type="transmembrane region" description="Helical" evidence="8">
    <location>
        <begin position="278"/>
        <end position="296"/>
    </location>
</feature>
<feature type="transmembrane region" description="Helical" evidence="8">
    <location>
        <begin position="21"/>
        <end position="49"/>
    </location>
</feature>
<dbReference type="Proteomes" id="UP000007819">
    <property type="component" value="Chromosome A1"/>
</dbReference>
<dbReference type="AlphaFoldDB" id="A0A8R2A0X7"/>
<dbReference type="RefSeq" id="XP_001943521.2">
    <property type="nucleotide sequence ID" value="XM_001943486.4"/>
</dbReference>
<organism evidence="10 11">
    <name type="scientific">Acyrthosiphon pisum</name>
    <name type="common">Pea aphid</name>
    <dbReference type="NCBI Taxonomy" id="7029"/>
    <lineage>
        <taxon>Eukaryota</taxon>
        <taxon>Metazoa</taxon>
        <taxon>Ecdysozoa</taxon>
        <taxon>Arthropoda</taxon>
        <taxon>Hexapoda</taxon>
        <taxon>Insecta</taxon>
        <taxon>Pterygota</taxon>
        <taxon>Neoptera</taxon>
        <taxon>Paraneoptera</taxon>
        <taxon>Hemiptera</taxon>
        <taxon>Sternorrhyncha</taxon>
        <taxon>Aphidomorpha</taxon>
        <taxon>Aphidoidea</taxon>
        <taxon>Aphididae</taxon>
        <taxon>Macrosiphini</taxon>
        <taxon>Acyrthosiphon</taxon>
    </lineage>
</organism>
<keyword evidence="11" id="KW-1185">Reference proteome</keyword>
<keyword evidence="7 8" id="KW-0472">Membrane</keyword>